<dbReference type="PROSITE" id="PS50889">
    <property type="entry name" value="S4"/>
    <property type="match status" value="1"/>
</dbReference>
<dbReference type="AlphaFoldDB" id="B6BI16"/>
<protein>
    <recommendedName>
        <fullName evidence="4">FecR protein domain-containing protein</fullName>
    </recommendedName>
</protein>
<comment type="caution">
    <text evidence="2">The sequence shown here is derived from an EMBL/GenBank/DDBJ whole genome shotgun (WGS) entry which is preliminary data.</text>
</comment>
<dbReference type="PATRIC" id="fig|929558.5.peg.1635"/>
<dbReference type="HOGENOM" id="CLU_111540_0_0_7"/>
<sequence length="186" mass="20264">MNKYLIFLSLVGVLSAGEIVSSGEVLVNGKVLSKTTKIKHGDTIETKANSSIRFNVANDAFSAKEKSKFKLEKLGNKKILNVLNGGVMAVFGKGNHGVATPNMTAGIRGTGTYTLVRDAKTYFCTCYGHTEVGAHGETKDLKATHHKMIWVTNDKIKAAKTMENHSDDELRVLEAMVGRVVPFHKK</sequence>
<keyword evidence="3" id="KW-1185">Reference proteome</keyword>
<evidence type="ECO:0000256" key="1">
    <source>
        <dbReference type="PROSITE-ProRule" id="PRU00182"/>
    </source>
</evidence>
<dbReference type="RefSeq" id="WP_008335719.1">
    <property type="nucleotide sequence ID" value="NZ_AFRZ01000001.1"/>
</dbReference>
<reference evidence="2 3" key="1">
    <citation type="journal article" date="2012" name="Proc. Natl. Acad. Sci. U.S.A.">
        <title>Genome and physiology of a model Epsilonproteobacterium responsible for sulfide detoxification in marine oxygen depletion zones.</title>
        <authorList>
            <person name="Grote J."/>
            <person name="Schott T."/>
            <person name="Bruckner C.G."/>
            <person name="Glockner F.O."/>
            <person name="Jost G."/>
            <person name="Teeling H."/>
            <person name="Labrenz M."/>
            <person name="Jurgens K."/>
        </authorList>
    </citation>
    <scope>NUCLEOTIDE SEQUENCE [LARGE SCALE GENOMIC DNA]</scope>
    <source>
        <strain evidence="2 3">GD1</strain>
    </source>
</reference>
<name>B6BI16_SULGG</name>
<gene>
    <name evidence="2" type="ORF">SMGD1_1644</name>
</gene>
<accession>B6BI16</accession>
<proteinExistence type="predicted"/>
<evidence type="ECO:0000313" key="2">
    <source>
        <dbReference type="EMBL" id="EHP30168.1"/>
    </source>
</evidence>
<accession>H1FUL6</accession>
<dbReference type="EMBL" id="AFRZ01000001">
    <property type="protein sequence ID" value="EHP30168.1"/>
    <property type="molecule type" value="Genomic_DNA"/>
</dbReference>
<dbReference type="GO" id="GO:0003723">
    <property type="term" value="F:RNA binding"/>
    <property type="evidence" value="ECO:0007669"/>
    <property type="project" value="UniProtKB-KW"/>
</dbReference>
<dbReference type="Proteomes" id="UP000006431">
    <property type="component" value="Unassembled WGS sequence"/>
</dbReference>
<dbReference type="eggNOG" id="ENOG50322HU">
    <property type="taxonomic scope" value="Bacteria"/>
</dbReference>
<dbReference type="OrthoDB" id="369729at2"/>
<evidence type="ECO:0008006" key="4">
    <source>
        <dbReference type="Google" id="ProtNLM"/>
    </source>
</evidence>
<dbReference type="SUPFAM" id="SSF55174">
    <property type="entry name" value="Alpha-L RNA-binding motif"/>
    <property type="match status" value="1"/>
</dbReference>
<keyword evidence="1" id="KW-0694">RNA-binding</keyword>
<evidence type="ECO:0000313" key="3">
    <source>
        <dbReference type="Proteomes" id="UP000006431"/>
    </source>
</evidence>
<organism evidence="2 3">
    <name type="scientific">Sulfurimonas gotlandica (strain DSM 19862 / JCM 16533 / GD1)</name>
    <dbReference type="NCBI Taxonomy" id="929558"/>
    <lineage>
        <taxon>Bacteria</taxon>
        <taxon>Pseudomonadati</taxon>
        <taxon>Campylobacterota</taxon>
        <taxon>Epsilonproteobacteria</taxon>
        <taxon>Campylobacterales</taxon>
        <taxon>Sulfurimonadaceae</taxon>
        <taxon>Sulfurimonas</taxon>
    </lineage>
</organism>